<name>A0A0F9Y974_9ZZZZ</name>
<protein>
    <submittedName>
        <fullName evidence="1">Uncharacterized protein</fullName>
    </submittedName>
</protein>
<proteinExistence type="predicted"/>
<dbReference type="EMBL" id="LAZR01000009">
    <property type="protein sequence ID" value="KKO08492.1"/>
    <property type="molecule type" value="Genomic_DNA"/>
</dbReference>
<gene>
    <name evidence="1" type="ORF">LCGC14_0044300</name>
</gene>
<dbReference type="AlphaFoldDB" id="A0A0F9Y974"/>
<comment type="caution">
    <text evidence="1">The sequence shown here is derived from an EMBL/GenBank/DDBJ whole genome shotgun (WGS) entry which is preliminary data.</text>
</comment>
<accession>A0A0F9Y974</accession>
<reference evidence="1" key="1">
    <citation type="journal article" date="2015" name="Nature">
        <title>Complex archaea that bridge the gap between prokaryotes and eukaryotes.</title>
        <authorList>
            <person name="Spang A."/>
            <person name="Saw J.H."/>
            <person name="Jorgensen S.L."/>
            <person name="Zaremba-Niedzwiedzka K."/>
            <person name="Martijn J."/>
            <person name="Lind A.E."/>
            <person name="van Eijk R."/>
            <person name="Schleper C."/>
            <person name="Guy L."/>
            <person name="Ettema T.J."/>
        </authorList>
    </citation>
    <scope>NUCLEOTIDE SEQUENCE</scope>
</reference>
<evidence type="ECO:0000313" key="1">
    <source>
        <dbReference type="EMBL" id="KKO08492.1"/>
    </source>
</evidence>
<sequence length="58" mass="6656">MLGAREARLAYQRGEITHEERMARLEALCRPRGAAQMLRGLLGRWLNATTTKIKQMTE</sequence>
<organism evidence="1">
    <name type="scientific">marine sediment metagenome</name>
    <dbReference type="NCBI Taxonomy" id="412755"/>
    <lineage>
        <taxon>unclassified sequences</taxon>
        <taxon>metagenomes</taxon>
        <taxon>ecological metagenomes</taxon>
    </lineage>
</organism>